<proteinExistence type="predicted"/>
<comment type="caution">
    <text evidence="2">The sequence shown here is derived from an EMBL/GenBank/DDBJ whole genome shotgun (WGS) entry which is preliminary data.</text>
</comment>
<dbReference type="PANTHER" id="PTHR21301:SF12">
    <property type="match status" value="1"/>
</dbReference>
<keyword evidence="3" id="KW-1185">Reference proteome</keyword>
<organism evidence="2 3">
    <name type="scientific">Ranitomeya imitator</name>
    <name type="common">mimic poison frog</name>
    <dbReference type="NCBI Taxonomy" id="111125"/>
    <lineage>
        <taxon>Eukaryota</taxon>
        <taxon>Metazoa</taxon>
        <taxon>Chordata</taxon>
        <taxon>Craniata</taxon>
        <taxon>Vertebrata</taxon>
        <taxon>Euteleostomi</taxon>
        <taxon>Amphibia</taxon>
        <taxon>Batrachia</taxon>
        <taxon>Anura</taxon>
        <taxon>Neobatrachia</taxon>
        <taxon>Hyloidea</taxon>
        <taxon>Dendrobatidae</taxon>
        <taxon>Dendrobatinae</taxon>
        <taxon>Ranitomeya</taxon>
    </lineage>
</organism>
<gene>
    <name evidence="2" type="ORF">RIMI_LOCUS20979794</name>
</gene>
<evidence type="ECO:0000313" key="3">
    <source>
        <dbReference type="Proteomes" id="UP001176940"/>
    </source>
</evidence>
<dbReference type="PANTHER" id="PTHR21301">
    <property type="entry name" value="REVERSE TRANSCRIPTASE"/>
    <property type="match status" value="1"/>
</dbReference>
<dbReference type="Gene3D" id="3.40.1440.10">
    <property type="entry name" value="GIY-YIG endonuclease"/>
    <property type="match status" value="1"/>
</dbReference>
<dbReference type="EMBL" id="CAUEEQ010072271">
    <property type="protein sequence ID" value="CAJ0966129.1"/>
    <property type="molecule type" value="Genomic_DNA"/>
</dbReference>
<dbReference type="Pfam" id="PF26215">
    <property type="entry name" value="HTH_animal"/>
    <property type="match status" value="1"/>
</dbReference>
<protein>
    <recommendedName>
        <fullName evidence="1">Helix-turn-helix domain-containing protein</fullName>
    </recommendedName>
</protein>
<evidence type="ECO:0000313" key="2">
    <source>
        <dbReference type="EMBL" id="CAJ0966129.1"/>
    </source>
</evidence>
<reference evidence="2" key="1">
    <citation type="submission" date="2023-07" db="EMBL/GenBank/DDBJ databases">
        <authorList>
            <person name="Stuckert A."/>
        </authorList>
    </citation>
    <scope>NUCLEOTIDE SEQUENCE</scope>
</reference>
<sequence length="326" mass="37908">MTNSTEKVSFLDTLVFRDELGTLKTDLYTKPTDRNSLLHYHSLHPIATKKSIPRSQFKRLQRIVTDPNLLKTRTEEMYSKFRERGYPPDLLTEAIDSHTTAPIKGFPLCIYTIHPYVHILHHSIRRHWNLLRTAHPHIPEFQEHFLPCYKRPPNIRDSLVKADIGTNKDKTQRFFNQPRCGTFPCLHCNQCNSVIKGDVFHHPHSGKRYSIKGYFTCDSSFVIYAIKCPCGLLYIGETTQPIRSRISKHKSTIRCQNLLLPLPSHFIAKGHNISQLSFQILEHIPVQRRGGNRIHLLKKKEAYWIHELQTLAPKGLNRDYDSLAFI</sequence>
<dbReference type="InterPro" id="IPR035901">
    <property type="entry name" value="GIY-YIG_endonuc_sf"/>
</dbReference>
<feature type="domain" description="Helix-turn-helix" evidence="1">
    <location>
        <begin position="37"/>
        <end position="95"/>
    </location>
</feature>
<dbReference type="CDD" id="cd10442">
    <property type="entry name" value="GIY-YIG_PLEs"/>
    <property type="match status" value="1"/>
</dbReference>
<dbReference type="InterPro" id="IPR058912">
    <property type="entry name" value="HTH_animal"/>
</dbReference>
<evidence type="ECO:0000259" key="1">
    <source>
        <dbReference type="Pfam" id="PF26215"/>
    </source>
</evidence>
<dbReference type="Proteomes" id="UP001176940">
    <property type="component" value="Unassembled WGS sequence"/>
</dbReference>
<accession>A0ABN9MH65</accession>
<name>A0ABN9MH65_9NEOB</name>